<evidence type="ECO:0000313" key="3">
    <source>
        <dbReference type="Proteomes" id="UP000193925"/>
    </source>
</evidence>
<proteinExistence type="predicted"/>
<dbReference type="AlphaFoldDB" id="A0A060UVY9"/>
<keyword evidence="3" id="KW-1185">Reference proteome</keyword>
<dbReference type="EMBL" id="LT841305">
    <property type="protein sequence ID" value="SMH67397.1"/>
    <property type="molecule type" value="Genomic_DNA"/>
</dbReference>
<reference evidence="1" key="2">
    <citation type="submission" date="2014-07" db="EMBL/GenBank/DDBJ databases">
        <title>Initial genome analysis of the psychrotolerant acidophile Acidithiobacillus ferrivorans CF27: insights into iron and sulfur oxidation pathways and into biofilm formation.</title>
        <authorList>
            <person name="Talla E."/>
            <person name="Hedrich S."/>
            <person name="Mangenot S."/>
            <person name="Ji B."/>
            <person name="Johnson D.B."/>
            <person name="Barbe V."/>
            <person name="Bonnefoy V."/>
        </authorList>
    </citation>
    <scope>NUCLEOTIDE SEQUENCE [LARGE SCALE GENOMIC DNA]</scope>
    <source>
        <strain evidence="1">CF27</strain>
    </source>
</reference>
<protein>
    <submittedName>
        <fullName evidence="1">Uncharacterized protein</fullName>
    </submittedName>
</protein>
<evidence type="ECO:0000313" key="2">
    <source>
        <dbReference type="EMBL" id="SMH67397.1"/>
    </source>
</evidence>
<reference evidence="1" key="1">
    <citation type="submission" date="2014-03" db="EMBL/GenBank/DDBJ databases">
        <authorList>
            <person name="Genoscope - CEA"/>
        </authorList>
    </citation>
    <scope>NUCLEOTIDE SEQUENCE [LARGE SCALE GENOMIC DNA]</scope>
    <source>
        <strain evidence="1">CF27</strain>
    </source>
</reference>
<gene>
    <name evidence="1" type="ORF">AFERRI_430035</name>
    <name evidence="2" type="ORF">AFERRI_50598</name>
</gene>
<dbReference type="EMBL" id="CCCS020000038">
    <property type="protein sequence ID" value="CDQ10933.1"/>
    <property type="molecule type" value="Genomic_DNA"/>
</dbReference>
<name>A0A060UVY9_9PROT</name>
<sequence>MFWRGFSPLEDWVEGRCSRYVPFHWSGWMLFPLEWWRGYDQARSVLPIGKTALAFMLKESLT</sequence>
<accession>A0A060UVY9</accession>
<dbReference type="Proteomes" id="UP000193925">
    <property type="component" value="Chromosome AFERRI"/>
</dbReference>
<organism evidence="1">
    <name type="scientific">Acidithiobacillus ferrivorans</name>
    <dbReference type="NCBI Taxonomy" id="160808"/>
    <lineage>
        <taxon>Bacteria</taxon>
        <taxon>Pseudomonadati</taxon>
        <taxon>Pseudomonadota</taxon>
        <taxon>Acidithiobacillia</taxon>
        <taxon>Acidithiobacillales</taxon>
        <taxon>Acidithiobacillaceae</taxon>
        <taxon>Acidithiobacillus</taxon>
    </lineage>
</organism>
<evidence type="ECO:0000313" key="1">
    <source>
        <dbReference type="EMBL" id="CDQ10933.1"/>
    </source>
</evidence>
<reference evidence="2 3" key="3">
    <citation type="submission" date="2017-03" db="EMBL/GenBank/DDBJ databases">
        <authorList>
            <person name="Regsiter A."/>
            <person name="William W."/>
        </authorList>
    </citation>
    <scope>NUCLEOTIDE SEQUENCE [LARGE SCALE GENOMIC DNA]</scope>
    <source>
        <strain evidence="2">PRJEB5721</strain>
    </source>
</reference>